<feature type="compositionally biased region" description="Basic residues" evidence="1">
    <location>
        <begin position="43"/>
        <end position="52"/>
    </location>
</feature>
<keyword evidence="3" id="KW-1185">Reference proteome</keyword>
<evidence type="ECO:0000256" key="1">
    <source>
        <dbReference type="SAM" id="MobiDB-lite"/>
    </source>
</evidence>
<name>A0A0S3SXB6_PHAAN</name>
<gene>
    <name evidence="2" type="primary">Vigan.09G090400</name>
    <name evidence="2" type="ORF">VIGAN_09090400</name>
</gene>
<evidence type="ECO:0000313" key="3">
    <source>
        <dbReference type="Proteomes" id="UP000291084"/>
    </source>
</evidence>
<feature type="non-terminal residue" evidence="2">
    <location>
        <position position="1"/>
    </location>
</feature>
<evidence type="ECO:0000313" key="2">
    <source>
        <dbReference type="EMBL" id="BAT97456.1"/>
    </source>
</evidence>
<dbReference type="EMBL" id="AP015042">
    <property type="protein sequence ID" value="BAT97456.1"/>
    <property type="molecule type" value="Genomic_DNA"/>
</dbReference>
<feature type="compositionally biased region" description="Polar residues" evidence="1">
    <location>
        <begin position="60"/>
        <end position="71"/>
    </location>
</feature>
<reference evidence="2 3" key="1">
    <citation type="journal article" date="2015" name="Sci. Rep.">
        <title>The power of single molecule real-time sequencing technology in the de novo assembly of a eukaryotic genome.</title>
        <authorList>
            <person name="Sakai H."/>
            <person name="Naito K."/>
            <person name="Ogiso-Tanaka E."/>
            <person name="Takahashi Y."/>
            <person name="Iseki K."/>
            <person name="Muto C."/>
            <person name="Satou K."/>
            <person name="Teruya K."/>
            <person name="Shiroma A."/>
            <person name="Shimoji M."/>
            <person name="Hirano T."/>
            <person name="Itoh T."/>
            <person name="Kaga A."/>
            <person name="Tomooka N."/>
        </authorList>
    </citation>
    <scope>NUCLEOTIDE SEQUENCE [LARGE SCALE GENOMIC DNA]</scope>
    <source>
        <strain evidence="3">cv. Shumari</strain>
    </source>
</reference>
<sequence length="71" mass="8031">PSSSVVSSLCSSCSRLLSLLRTSFQTLGLSPLFQLSTKEIYKRKTKRSKTQKNRIENHSRTCTQTKAQLQI</sequence>
<organism evidence="2 3">
    <name type="scientific">Vigna angularis var. angularis</name>
    <dbReference type="NCBI Taxonomy" id="157739"/>
    <lineage>
        <taxon>Eukaryota</taxon>
        <taxon>Viridiplantae</taxon>
        <taxon>Streptophyta</taxon>
        <taxon>Embryophyta</taxon>
        <taxon>Tracheophyta</taxon>
        <taxon>Spermatophyta</taxon>
        <taxon>Magnoliopsida</taxon>
        <taxon>eudicotyledons</taxon>
        <taxon>Gunneridae</taxon>
        <taxon>Pentapetalae</taxon>
        <taxon>rosids</taxon>
        <taxon>fabids</taxon>
        <taxon>Fabales</taxon>
        <taxon>Fabaceae</taxon>
        <taxon>Papilionoideae</taxon>
        <taxon>50 kb inversion clade</taxon>
        <taxon>NPAAA clade</taxon>
        <taxon>indigoferoid/millettioid clade</taxon>
        <taxon>Phaseoleae</taxon>
        <taxon>Vigna</taxon>
    </lineage>
</organism>
<dbReference type="AlphaFoldDB" id="A0A0S3SXB6"/>
<accession>A0A0S3SXB6</accession>
<protein>
    <submittedName>
        <fullName evidence="2">Uncharacterized protein</fullName>
    </submittedName>
</protein>
<feature type="region of interest" description="Disordered" evidence="1">
    <location>
        <begin position="43"/>
        <end position="71"/>
    </location>
</feature>
<proteinExistence type="predicted"/>
<dbReference type="Proteomes" id="UP000291084">
    <property type="component" value="Chromosome 9"/>
</dbReference>